<feature type="region of interest" description="Disordered" evidence="7">
    <location>
        <begin position="313"/>
        <end position="336"/>
    </location>
</feature>
<feature type="transmembrane region" description="Helical" evidence="8">
    <location>
        <begin position="191"/>
        <end position="213"/>
    </location>
</feature>
<evidence type="ECO:0000256" key="1">
    <source>
        <dbReference type="ARBA" id="ARBA00004141"/>
    </source>
</evidence>
<dbReference type="Pfam" id="PF13967">
    <property type="entry name" value="RSN1_TM"/>
    <property type="match status" value="1"/>
</dbReference>
<feature type="transmembrane region" description="Helical" evidence="8">
    <location>
        <begin position="744"/>
        <end position="766"/>
    </location>
</feature>
<feature type="compositionally biased region" description="Basic and acidic residues" evidence="7">
    <location>
        <begin position="572"/>
        <end position="585"/>
    </location>
</feature>
<evidence type="ECO:0000256" key="4">
    <source>
        <dbReference type="ARBA" id="ARBA00022692"/>
    </source>
</evidence>
<feature type="domain" description="CSC1/OSCA1-like N-terminal transmembrane" evidence="10">
    <location>
        <begin position="28"/>
        <end position="205"/>
    </location>
</feature>
<feature type="transmembrane region" description="Helical" evidence="8">
    <location>
        <begin position="940"/>
        <end position="960"/>
    </location>
</feature>
<dbReference type="InterPro" id="IPR045122">
    <property type="entry name" value="Csc1-like"/>
</dbReference>
<dbReference type="GO" id="GO:0005227">
    <property type="term" value="F:calcium-activated cation channel activity"/>
    <property type="evidence" value="ECO:0007669"/>
    <property type="project" value="InterPro"/>
</dbReference>
<proteinExistence type="inferred from homology"/>
<keyword evidence="6 8" id="KW-0472">Membrane</keyword>
<comment type="caution">
    <text evidence="11">The sequence shown here is derived from an EMBL/GenBank/DDBJ whole genome shotgun (WGS) entry which is preliminary data.</text>
</comment>
<feature type="transmembrane region" description="Helical" evidence="8">
    <location>
        <begin position="1000"/>
        <end position="1020"/>
    </location>
</feature>
<evidence type="ECO:0000313" key="12">
    <source>
        <dbReference type="Proteomes" id="UP000789595"/>
    </source>
</evidence>
<comment type="similarity">
    <text evidence="2">Belongs to the CSC1 (TC 1.A.17) family.</text>
</comment>
<feature type="transmembrane region" description="Helical" evidence="8">
    <location>
        <begin position="28"/>
        <end position="49"/>
    </location>
</feature>
<feature type="domain" description="CSC1/OSCA1-like 7TM region" evidence="9">
    <location>
        <begin position="738"/>
        <end position="991"/>
    </location>
</feature>
<feature type="transmembrane region" description="Helical" evidence="8">
    <location>
        <begin position="105"/>
        <end position="129"/>
    </location>
</feature>
<dbReference type="Pfam" id="PF02714">
    <property type="entry name" value="RSN1_7TM"/>
    <property type="match status" value="1"/>
</dbReference>
<evidence type="ECO:0000256" key="6">
    <source>
        <dbReference type="ARBA" id="ARBA00023136"/>
    </source>
</evidence>
<feature type="transmembrane region" description="Helical" evidence="8">
    <location>
        <begin position="972"/>
        <end position="994"/>
    </location>
</feature>
<keyword evidence="3" id="KW-0813">Transport</keyword>
<feature type="compositionally biased region" description="Pro residues" evidence="7">
    <location>
        <begin position="1239"/>
        <end position="1262"/>
    </location>
</feature>
<reference evidence="11" key="1">
    <citation type="submission" date="2021-11" db="EMBL/GenBank/DDBJ databases">
        <authorList>
            <consortium name="Genoscope - CEA"/>
            <person name="William W."/>
        </authorList>
    </citation>
    <scope>NUCLEOTIDE SEQUENCE</scope>
</reference>
<dbReference type="InterPro" id="IPR003864">
    <property type="entry name" value="CSC1/OSCA1-like_7TM"/>
</dbReference>
<feature type="transmembrane region" description="Helical" evidence="8">
    <location>
        <begin position="869"/>
        <end position="892"/>
    </location>
</feature>
<dbReference type="PANTHER" id="PTHR13018">
    <property type="entry name" value="PROBABLE MEMBRANE PROTEIN DUF221-RELATED"/>
    <property type="match status" value="1"/>
</dbReference>
<keyword evidence="12" id="KW-1185">Reference proteome</keyword>
<dbReference type="AlphaFoldDB" id="A0A8J2S5Q8"/>
<evidence type="ECO:0000256" key="8">
    <source>
        <dbReference type="SAM" id="Phobius"/>
    </source>
</evidence>
<dbReference type="OrthoDB" id="1689567at2759"/>
<evidence type="ECO:0000313" key="11">
    <source>
        <dbReference type="EMBL" id="CAH0365232.1"/>
    </source>
</evidence>
<evidence type="ECO:0000259" key="10">
    <source>
        <dbReference type="Pfam" id="PF13967"/>
    </source>
</evidence>
<feature type="region of interest" description="Disordered" evidence="7">
    <location>
        <begin position="360"/>
        <end position="392"/>
    </location>
</feature>
<feature type="region of interest" description="Disordered" evidence="7">
    <location>
        <begin position="1159"/>
        <end position="1262"/>
    </location>
</feature>
<name>A0A8J2S5Q8_9STRA</name>
<dbReference type="Proteomes" id="UP000789595">
    <property type="component" value="Unassembled WGS sequence"/>
</dbReference>
<evidence type="ECO:0000256" key="7">
    <source>
        <dbReference type="SAM" id="MobiDB-lite"/>
    </source>
</evidence>
<evidence type="ECO:0000259" key="9">
    <source>
        <dbReference type="Pfam" id="PF02714"/>
    </source>
</evidence>
<keyword evidence="4 8" id="KW-0812">Transmembrane</keyword>
<evidence type="ECO:0008006" key="13">
    <source>
        <dbReference type="Google" id="ProtNLM"/>
    </source>
</evidence>
<feature type="transmembrane region" description="Helical" evidence="8">
    <location>
        <begin position="786"/>
        <end position="806"/>
    </location>
</feature>
<keyword evidence="5 8" id="KW-1133">Transmembrane helix</keyword>
<feature type="compositionally biased region" description="Polar residues" evidence="7">
    <location>
        <begin position="1204"/>
        <end position="1215"/>
    </location>
</feature>
<accession>A0A8J2S5Q8</accession>
<feature type="transmembrane region" description="Helical" evidence="8">
    <location>
        <begin position="827"/>
        <end position="849"/>
    </location>
</feature>
<sequence length="1262" mass="143713">MATPAPTPKPTPQPTLAPTPETWSGDSLYVAFYLSFGLFCCLLVLFDVLRLKMWWVYEPRLVHKKYQAPKTPDAPPRYPLGWLVAVLRSWPDETFLRYSGVDGLVIIYFLRFATNQCFFCTIVGLLVLVPSYRTGRGLAALEDSERGDRWSFSLNTVLNIKCRFPVNDDEAEEVRDNLPLFPGCANGHSDFRFILIVLCAWLFTLRALSGLAANYQRFMHLRHWYLTSGLSSHRDADPVDAQRALTVKVERVPPRLRSRKALRRKFEHLCGAGTVHSAQPMVGDLRELNKLVARRDRAHAAWEDAKQRGAKLARDAEKKLVKRHGGDALSRLPPRPRSPWRRVRNAIWFQDLETLQEPVQRLDFDDEESPSEAARRRSVGARQDSTERGKAIEDVSREATRRLSYAIEETDSEATSTTLGDLSPRPQRRWFCRKRRDARVPVVQHLTIGCCDVGPSCSCLRGVLPDDYYVDSVPYYDRLVKDLDLAIRREHFAKMNKVMQEPRREWWLRPSAPQTVEKKWKTWRGCFWRVDDELSSDDDEEQVQTRGRLPSCILTRDGRGWSETSVTVHDSPGSDRDAMRRRDAREEANKRLKKRREKGWKRIVGRGTATGHWLVTIASLPFRSSIKDLCRRSKEYIKDYPYMSTFDALKDGLYSLLITFLRIALPCSPHIDEASVQMEGFRPSSTAFVTFTKPTAKLEAIHSLLAAQPFAMTARDAPEPRDVIWENVFLPTEAVTRRKWVIELGLGALTIFWATVVTFCSSSAILADKLFGFDPESATARAFASIIPILLLLSILNLLPLIFQTIARFYERLKSHSEVDLSVVERFFRFQFVNVYVAIFITAILEHLQQAWQSPLAFVQMVGQGTPRVSFYFAKLLAFQCGASPLWLLRTWPLVSRGFKFYTVQPPELPGMLYGWAFPKVMMTFTIFCTFWVFAPVLSFLALIYFVLVQCAFRYLILYVHMPVYESGGLFYYRMVDRVLFGLTVSNIVVLFWLASVKLWGYAVMVAPIPLIVVAFGRFAREAYEKPSRELPLDESRFRDHSVQSEVSQRFDAALYTQPALRDRGDLDADAELAAMLRGDEDVEDEPIKRKCCGRRAREKEEEVRAVRRASLAGRRMTLRVPDAQQPYEASREERRRVSARLSMAYRGEADFFVGGEDAKEAPADETPSPQDGAFFPPADTTPPAAADERDAARSALRRLQEMDSGSSDLATQPTDEPDVFVKPRARRVELVPTRPAGAPMPPPPPPPGPPPPGPPPDTTTL</sequence>
<gene>
    <name evidence="11" type="ORF">PECAL_1P16600</name>
</gene>
<feature type="region of interest" description="Disordered" evidence="7">
    <location>
        <begin position="563"/>
        <end position="585"/>
    </location>
</feature>
<organism evidence="11 12">
    <name type="scientific">Pelagomonas calceolata</name>
    <dbReference type="NCBI Taxonomy" id="35677"/>
    <lineage>
        <taxon>Eukaryota</taxon>
        <taxon>Sar</taxon>
        <taxon>Stramenopiles</taxon>
        <taxon>Ochrophyta</taxon>
        <taxon>Pelagophyceae</taxon>
        <taxon>Pelagomonadales</taxon>
        <taxon>Pelagomonadaceae</taxon>
        <taxon>Pelagomonas</taxon>
    </lineage>
</organism>
<evidence type="ECO:0000256" key="3">
    <source>
        <dbReference type="ARBA" id="ARBA00022448"/>
    </source>
</evidence>
<protein>
    <recommendedName>
        <fullName evidence="13">CSC1/OSCA1-like 7TM region domain-containing protein</fullName>
    </recommendedName>
</protein>
<dbReference type="InterPro" id="IPR032880">
    <property type="entry name" value="CSC1/OSCA1-like_N"/>
</dbReference>
<dbReference type="GO" id="GO:0005886">
    <property type="term" value="C:plasma membrane"/>
    <property type="evidence" value="ECO:0007669"/>
    <property type="project" value="TreeGrafter"/>
</dbReference>
<feature type="compositionally biased region" description="Low complexity" evidence="7">
    <location>
        <begin position="1174"/>
        <end position="1186"/>
    </location>
</feature>
<dbReference type="PANTHER" id="PTHR13018:SF5">
    <property type="entry name" value="RE44586P"/>
    <property type="match status" value="1"/>
</dbReference>
<evidence type="ECO:0000256" key="5">
    <source>
        <dbReference type="ARBA" id="ARBA00022989"/>
    </source>
</evidence>
<comment type="subcellular location">
    <subcellularLocation>
        <location evidence="1">Membrane</location>
        <topology evidence="1">Multi-pass membrane protein</topology>
    </subcellularLocation>
</comment>
<feature type="transmembrane region" description="Helical" evidence="8">
    <location>
        <begin position="913"/>
        <end position="934"/>
    </location>
</feature>
<dbReference type="EMBL" id="CAKKNE010000001">
    <property type="protein sequence ID" value="CAH0365232.1"/>
    <property type="molecule type" value="Genomic_DNA"/>
</dbReference>
<evidence type="ECO:0000256" key="2">
    <source>
        <dbReference type="ARBA" id="ARBA00007779"/>
    </source>
</evidence>